<evidence type="ECO:0000256" key="7">
    <source>
        <dbReference type="SAM" id="MobiDB-lite"/>
    </source>
</evidence>
<dbReference type="PANTHER" id="PTHR15081:SF1">
    <property type="entry name" value="NUCLEAR AUTOANTIGENIC SPERM PROTEIN"/>
    <property type="match status" value="1"/>
</dbReference>
<dbReference type="RefSeq" id="XP_004991759.1">
    <property type="nucleotide sequence ID" value="XM_004991702.1"/>
</dbReference>
<feature type="compositionally biased region" description="Low complexity" evidence="7">
    <location>
        <begin position="111"/>
        <end position="126"/>
    </location>
</feature>
<evidence type="ECO:0000256" key="6">
    <source>
        <dbReference type="PROSITE-ProRule" id="PRU00339"/>
    </source>
</evidence>
<feature type="compositionally biased region" description="Acidic residues" evidence="7">
    <location>
        <begin position="139"/>
        <end position="157"/>
    </location>
</feature>
<dbReference type="Proteomes" id="UP000007799">
    <property type="component" value="Unassembled WGS sequence"/>
</dbReference>
<comment type="subcellular location">
    <subcellularLocation>
        <location evidence="1">Nucleus</location>
    </subcellularLocation>
</comment>
<reference evidence="8" key="1">
    <citation type="submission" date="2009-08" db="EMBL/GenBank/DDBJ databases">
        <title>Annotation of Salpingoeca rosetta.</title>
        <authorList>
            <consortium name="The Broad Institute Genome Sequencing Platform"/>
            <person name="Russ C."/>
            <person name="Cuomo C."/>
            <person name="Burger G."/>
            <person name="Gray M.W."/>
            <person name="Holland P.W.H."/>
            <person name="King N."/>
            <person name="Lang F.B.F."/>
            <person name="Roger A.J."/>
            <person name="Ruiz-Trillo I."/>
            <person name="Young S.K."/>
            <person name="Zeng Q."/>
            <person name="Gargeya S."/>
            <person name="Alvarado L."/>
            <person name="Berlin A."/>
            <person name="Chapman S.B."/>
            <person name="Chen Z."/>
            <person name="Freedman E."/>
            <person name="Gellesch M."/>
            <person name="Goldberg J."/>
            <person name="Griggs A."/>
            <person name="Gujja S."/>
            <person name="Heilman E."/>
            <person name="Heiman D."/>
            <person name="Howarth C."/>
            <person name="Mehta T."/>
            <person name="Neiman D."/>
            <person name="Pearson M."/>
            <person name="Roberts A."/>
            <person name="Saif S."/>
            <person name="Shea T."/>
            <person name="Shenoy N."/>
            <person name="Sisk P."/>
            <person name="Stolte C."/>
            <person name="Sykes S."/>
            <person name="White J."/>
            <person name="Yandava C."/>
            <person name="Haas B."/>
            <person name="Nusbaum C."/>
            <person name="Birren B."/>
        </authorList>
    </citation>
    <scope>NUCLEOTIDE SEQUENCE [LARGE SCALE GENOMIC DNA]</scope>
    <source>
        <strain evidence="8">ATCC 50818</strain>
    </source>
</reference>
<name>F2UGT8_SALR5</name>
<organism evidence="9">
    <name type="scientific">Salpingoeca rosetta (strain ATCC 50818 / BSB-021)</name>
    <dbReference type="NCBI Taxonomy" id="946362"/>
    <lineage>
        <taxon>Eukaryota</taxon>
        <taxon>Choanoflagellata</taxon>
        <taxon>Craspedida</taxon>
        <taxon>Salpingoecidae</taxon>
        <taxon>Salpingoeca</taxon>
    </lineage>
</organism>
<dbReference type="OrthoDB" id="5587616at2759"/>
<dbReference type="AlphaFoldDB" id="F2UGT8"/>
<dbReference type="InterPro" id="IPR011990">
    <property type="entry name" value="TPR-like_helical_dom_sf"/>
</dbReference>
<dbReference type="GO" id="GO:0006335">
    <property type="term" value="P:DNA replication-dependent chromatin assembly"/>
    <property type="evidence" value="ECO:0007669"/>
    <property type="project" value="TreeGrafter"/>
</dbReference>
<dbReference type="InterPro" id="IPR019734">
    <property type="entry name" value="TPR_rpt"/>
</dbReference>
<feature type="compositionally biased region" description="Basic and acidic residues" evidence="7">
    <location>
        <begin position="370"/>
        <end position="398"/>
    </location>
</feature>
<feature type="compositionally biased region" description="Low complexity" evidence="7">
    <location>
        <begin position="163"/>
        <end position="172"/>
    </location>
</feature>
<dbReference type="Gene3D" id="1.25.40.10">
    <property type="entry name" value="Tetratricopeptide repeat domain"/>
    <property type="match status" value="1"/>
</dbReference>
<feature type="region of interest" description="Disordered" evidence="7">
    <location>
        <begin position="111"/>
        <end position="181"/>
    </location>
</feature>
<dbReference type="GO" id="GO:0034080">
    <property type="term" value="P:CENP-A containing chromatin assembly"/>
    <property type="evidence" value="ECO:0007669"/>
    <property type="project" value="TreeGrafter"/>
</dbReference>
<gene>
    <name evidence="8" type="ORF">PTSG_07956</name>
</gene>
<dbReference type="EMBL" id="GL832973">
    <property type="protein sequence ID" value="EGD75838.1"/>
    <property type="molecule type" value="Genomic_DNA"/>
</dbReference>
<evidence type="ECO:0000256" key="4">
    <source>
        <dbReference type="ARBA" id="ARBA00022803"/>
    </source>
</evidence>
<keyword evidence="5" id="KW-0539">Nucleus</keyword>
<dbReference type="OMA" id="IAECHYK"/>
<dbReference type="PANTHER" id="PTHR15081">
    <property type="entry name" value="NUCLEAR AUTOANTIGENIC SPERM PROTEIN NASP -RELATED"/>
    <property type="match status" value="1"/>
</dbReference>
<dbReference type="InParanoid" id="F2UGT8"/>
<dbReference type="eggNOG" id="KOG4563">
    <property type="taxonomic scope" value="Eukaryota"/>
</dbReference>
<dbReference type="PROSITE" id="PS50005">
    <property type="entry name" value="TPR"/>
    <property type="match status" value="2"/>
</dbReference>
<proteinExistence type="inferred from homology"/>
<feature type="compositionally biased region" description="Basic and acidic residues" evidence="7">
    <location>
        <begin position="127"/>
        <end position="138"/>
    </location>
</feature>
<dbReference type="STRING" id="946362.F2UGT8"/>
<evidence type="ECO:0000256" key="2">
    <source>
        <dbReference type="ARBA" id="ARBA00008402"/>
    </source>
</evidence>
<dbReference type="KEGG" id="sre:PTSG_07956"/>
<dbReference type="SMART" id="SM00028">
    <property type="entry name" value="TPR"/>
    <property type="match status" value="2"/>
</dbReference>
<feature type="repeat" description="TPR" evidence="6">
    <location>
        <begin position="212"/>
        <end position="245"/>
    </location>
</feature>
<feature type="repeat" description="TPR" evidence="6">
    <location>
        <begin position="253"/>
        <end position="286"/>
    </location>
</feature>
<dbReference type="InterPro" id="IPR051730">
    <property type="entry name" value="NASP-like"/>
</dbReference>
<evidence type="ECO:0000256" key="3">
    <source>
        <dbReference type="ARBA" id="ARBA00022737"/>
    </source>
</evidence>
<sequence length="398" mass="42605">MSEVQSAELPREHAEVFAAAKSLYHKDEVDQAGAILSDLLETMVEQFGQLGGPCARVYQLYGLCLIASARKEAPMMAAEDLMRLADPSAQAAAPSAAPAASAASASSTSKGAASASASSKPSTASTTEKKAEQSPRDGNDDDDDDDGQLDDDDEGDGDEKAGDNQQEGQAAEGDGEQEDDASLVQVGWECLECARVIYSRLPDSEETRTRQADVHFELGSVYLETDQYREAEEELEQCVALRRKWRPSTRDLAQALFQLGIAHRQLKQSQKAIAAFSEAVDILDALIREVDGKSDKRSQRSLRDLKAVRAEVAAHRMQAMQQAVAPTASSSGNVASMTDTFDAPTVTSPTTHIAAVKPRKKTKAKNKAKATADTKAKVVPSKGDDGQADAKKAKMSKE</sequence>
<protein>
    <submittedName>
        <fullName evidence="8">Uncharacterized protein</fullName>
    </submittedName>
</protein>
<evidence type="ECO:0000313" key="9">
    <source>
        <dbReference type="Proteomes" id="UP000007799"/>
    </source>
</evidence>
<comment type="similarity">
    <text evidence="2">Belongs to the NASP family.</text>
</comment>
<evidence type="ECO:0000313" key="8">
    <source>
        <dbReference type="EMBL" id="EGD75838.1"/>
    </source>
</evidence>
<dbReference type="SUPFAM" id="SSF48452">
    <property type="entry name" value="TPR-like"/>
    <property type="match status" value="1"/>
</dbReference>
<evidence type="ECO:0000256" key="1">
    <source>
        <dbReference type="ARBA" id="ARBA00004123"/>
    </source>
</evidence>
<keyword evidence="4 6" id="KW-0802">TPR repeat</keyword>
<accession>F2UGT8</accession>
<dbReference type="GO" id="GO:0042393">
    <property type="term" value="F:histone binding"/>
    <property type="evidence" value="ECO:0007669"/>
    <property type="project" value="TreeGrafter"/>
</dbReference>
<keyword evidence="3" id="KW-0677">Repeat</keyword>
<feature type="region of interest" description="Disordered" evidence="7">
    <location>
        <begin position="340"/>
        <end position="398"/>
    </location>
</feature>
<dbReference type="GeneID" id="16072319"/>
<feature type="compositionally biased region" description="Polar residues" evidence="7">
    <location>
        <begin position="340"/>
        <end position="351"/>
    </location>
</feature>
<keyword evidence="9" id="KW-1185">Reference proteome</keyword>
<feature type="compositionally biased region" description="Basic residues" evidence="7">
    <location>
        <begin position="357"/>
        <end position="368"/>
    </location>
</feature>
<dbReference type="Pfam" id="PF13424">
    <property type="entry name" value="TPR_12"/>
    <property type="match status" value="1"/>
</dbReference>
<evidence type="ECO:0000256" key="5">
    <source>
        <dbReference type="ARBA" id="ARBA00023242"/>
    </source>
</evidence>
<dbReference type="GO" id="GO:0005654">
    <property type="term" value="C:nucleoplasm"/>
    <property type="evidence" value="ECO:0007669"/>
    <property type="project" value="TreeGrafter"/>
</dbReference>